<dbReference type="GO" id="GO:0005634">
    <property type="term" value="C:nucleus"/>
    <property type="evidence" value="ECO:0007669"/>
    <property type="project" value="TreeGrafter"/>
</dbReference>
<comment type="catalytic activity">
    <reaction evidence="1">
        <text>Thiol-dependent hydrolysis of ester, thioester, amide, peptide and isopeptide bonds formed by the C-terminal Gly of ubiquitin (a 76-residue protein attached to proteins as an intracellular targeting signal).</text>
        <dbReference type="EC" id="3.4.19.12"/>
    </reaction>
</comment>
<feature type="domain" description="OTU" evidence="9">
    <location>
        <begin position="137"/>
        <end position="361"/>
    </location>
</feature>
<evidence type="ECO:0000256" key="6">
    <source>
        <dbReference type="ARBA" id="ARBA00022801"/>
    </source>
</evidence>
<name>A0A1D1YFS2_9ARAE</name>
<dbReference type="PANTHER" id="PTHR12931:SF15">
    <property type="entry name" value="UBIQUITIN THIOESTERASE OTUBAIN-LIKE"/>
    <property type="match status" value="1"/>
</dbReference>
<proteinExistence type="inferred from homology"/>
<dbReference type="InterPro" id="IPR042467">
    <property type="entry name" value="Peptidase_C65_otubain_sub2"/>
</dbReference>
<dbReference type="InterPro" id="IPR038765">
    <property type="entry name" value="Papain-like_cys_pep_sf"/>
</dbReference>
<evidence type="ECO:0000256" key="1">
    <source>
        <dbReference type="ARBA" id="ARBA00000707"/>
    </source>
</evidence>
<organism evidence="10">
    <name type="scientific">Anthurium amnicola</name>
    <dbReference type="NCBI Taxonomy" id="1678845"/>
    <lineage>
        <taxon>Eukaryota</taxon>
        <taxon>Viridiplantae</taxon>
        <taxon>Streptophyta</taxon>
        <taxon>Embryophyta</taxon>
        <taxon>Tracheophyta</taxon>
        <taxon>Spermatophyta</taxon>
        <taxon>Magnoliopsida</taxon>
        <taxon>Liliopsida</taxon>
        <taxon>Araceae</taxon>
        <taxon>Pothoideae</taxon>
        <taxon>Potheae</taxon>
        <taxon>Anthurium</taxon>
    </lineage>
</organism>
<comment type="similarity">
    <text evidence="2">Belongs to the peptidase C65 family.</text>
</comment>
<evidence type="ECO:0000256" key="4">
    <source>
        <dbReference type="ARBA" id="ARBA00022670"/>
    </source>
</evidence>
<dbReference type="EMBL" id="GDJX01014470">
    <property type="protein sequence ID" value="JAT53466.1"/>
    <property type="molecule type" value="Transcribed_RNA"/>
</dbReference>
<evidence type="ECO:0000259" key="9">
    <source>
        <dbReference type="PROSITE" id="PS50802"/>
    </source>
</evidence>
<dbReference type="AlphaFoldDB" id="A0A1D1YFS2"/>
<reference evidence="10" key="1">
    <citation type="submission" date="2015-07" db="EMBL/GenBank/DDBJ databases">
        <title>Transcriptome Assembly of Anthurium amnicola.</title>
        <authorList>
            <person name="Suzuki J."/>
        </authorList>
    </citation>
    <scope>NUCLEOTIDE SEQUENCE</scope>
</reference>
<dbReference type="GO" id="GO:0006508">
    <property type="term" value="P:proteolysis"/>
    <property type="evidence" value="ECO:0007669"/>
    <property type="project" value="UniProtKB-KW"/>
</dbReference>
<dbReference type="GO" id="GO:0043130">
    <property type="term" value="F:ubiquitin binding"/>
    <property type="evidence" value="ECO:0007669"/>
    <property type="project" value="TreeGrafter"/>
</dbReference>
<evidence type="ECO:0000256" key="7">
    <source>
        <dbReference type="ARBA" id="ARBA00022807"/>
    </source>
</evidence>
<dbReference type="Gene3D" id="3.30.200.60">
    <property type="entry name" value="Peptidase C65 Otubain, subdomain 1"/>
    <property type="match status" value="1"/>
</dbReference>
<sequence>EREREREQLLPLFFFYLLVPAEEGTMQDAPADEGDGEGGSSFDSNPSAALDAAPGRSPSRAGPAATGSWEMRAPDDCGWISFRDDDILSQQFGIQEEEAVKMPCVGDKERLTALAAEYKSGSPILLEKIKVLSEHYTAIRRTRGDGNCFFRSFMFSYLEHILETQDKTEVDRIKTHVEECKKTLQNLGYADFTFEDYFETFIELLDSVIQGEEMSISDEELLRKSQDRSYSDSVVMFFRFVTTGEIRKRWEFFEPFILGFTNGSGTVDQFCKTSVEPMGEESDHIHITALSDALGVPIRVLYLDRSSCDIGPVNVNHHDFIPSNIAGSAATAGSGSIKDNSVKPFVTLLYRPGHYDILYPK</sequence>
<dbReference type="EC" id="3.4.19.12" evidence="3"/>
<evidence type="ECO:0000256" key="3">
    <source>
        <dbReference type="ARBA" id="ARBA00012759"/>
    </source>
</evidence>
<dbReference type="FunFam" id="1.20.1300.20:FF:000001">
    <property type="entry name" value="Ubiquitin thioesterase OTUB1"/>
    <property type="match status" value="1"/>
</dbReference>
<keyword evidence="5" id="KW-0833">Ubl conjugation pathway</keyword>
<feature type="non-terminal residue" evidence="10">
    <location>
        <position position="1"/>
    </location>
</feature>
<protein>
    <recommendedName>
        <fullName evidence="3">ubiquitinyl hydrolase 1</fullName>
        <ecNumber evidence="3">3.4.19.12</ecNumber>
    </recommendedName>
</protein>
<feature type="region of interest" description="Disordered" evidence="8">
    <location>
        <begin position="26"/>
        <end position="70"/>
    </location>
</feature>
<dbReference type="GO" id="GO:0004843">
    <property type="term" value="F:cysteine-type deubiquitinase activity"/>
    <property type="evidence" value="ECO:0007669"/>
    <property type="project" value="UniProtKB-EC"/>
</dbReference>
<evidence type="ECO:0000256" key="5">
    <source>
        <dbReference type="ARBA" id="ARBA00022786"/>
    </source>
</evidence>
<dbReference type="Pfam" id="PF10275">
    <property type="entry name" value="Peptidase_C65"/>
    <property type="match status" value="1"/>
</dbReference>
<dbReference type="PANTHER" id="PTHR12931">
    <property type="entry name" value="UBIQUITIN THIOLESTERASE PROTEIN OTUB"/>
    <property type="match status" value="1"/>
</dbReference>
<evidence type="ECO:0000313" key="10">
    <source>
        <dbReference type="EMBL" id="JAT53466.1"/>
    </source>
</evidence>
<dbReference type="SUPFAM" id="SSF54001">
    <property type="entry name" value="Cysteine proteinases"/>
    <property type="match status" value="1"/>
</dbReference>
<dbReference type="InterPro" id="IPR019400">
    <property type="entry name" value="Peptidase_C65_otubain"/>
</dbReference>
<dbReference type="CDD" id="cd22765">
    <property type="entry name" value="AtOTU1-like"/>
    <property type="match status" value="1"/>
</dbReference>
<dbReference type="Gene3D" id="1.20.1300.20">
    <property type="entry name" value="Peptidase C65 Otubain, subdomain 2"/>
    <property type="match status" value="1"/>
</dbReference>
<dbReference type="InterPro" id="IPR003323">
    <property type="entry name" value="OTU_dom"/>
</dbReference>
<evidence type="ECO:0000256" key="8">
    <source>
        <dbReference type="SAM" id="MobiDB-lite"/>
    </source>
</evidence>
<evidence type="ECO:0000256" key="2">
    <source>
        <dbReference type="ARBA" id="ARBA00006579"/>
    </source>
</evidence>
<accession>A0A1D1YFS2</accession>
<keyword evidence="7" id="KW-0788">Thiol protease</keyword>
<gene>
    <name evidence="10" type="primary">At1g28120_6</name>
    <name evidence="10" type="ORF">g.45773</name>
</gene>
<dbReference type="GO" id="GO:0071108">
    <property type="term" value="P:protein K48-linked deubiquitination"/>
    <property type="evidence" value="ECO:0007669"/>
    <property type="project" value="TreeGrafter"/>
</dbReference>
<dbReference type="InterPro" id="IPR042468">
    <property type="entry name" value="Peptidase_C65_otubain_sub1"/>
</dbReference>
<dbReference type="PROSITE" id="PS50802">
    <property type="entry name" value="OTU"/>
    <property type="match status" value="1"/>
</dbReference>
<keyword evidence="6" id="KW-0378">Hydrolase</keyword>
<keyword evidence="4" id="KW-0645">Protease</keyword>